<sequence>MGQLLSIVALTFAVRWEPFKAHGAGLHPFGFWQHAPDRPEALCIDPVAIEARATVGHSRLTSCEQTELGGENSKRANARALSIVLTSFREK</sequence>
<proteinExistence type="predicted"/>
<protein>
    <submittedName>
        <fullName evidence="1">Uncharacterized protein</fullName>
    </submittedName>
</protein>
<evidence type="ECO:0000313" key="1">
    <source>
        <dbReference type="EMBL" id="CEH12708.1"/>
    </source>
</evidence>
<name>A0A0P1BB65_9BASI</name>
<keyword evidence="2" id="KW-1185">Reference proteome</keyword>
<evidence type="ECO:0000313" key="2">
    <source>
        <dbReference type="Proteomes" id="UP000054845"/>
    </source>
</evidence>
<dbReference type="AlphaFoldDB" id="A0A0P1BB65"/>
<organism evidence="1 2">
    <name type="scientific">Ceraceosorus bombacis</name>
    <dbReference type="NCBI Taxonomy" id="401625"/>
    <lineage>
        <taxon>Eukaryota</taxon>
        <taxon>Fungi</taxon>
        <taxon>Dikarya</taxon>
        <taxon>Basidiomycota</taxon>
        <taxon>Ustilaginomycotina</taxon>
        <taxon>Exobasidiomycetes</taxon>
        <taxon>Ceraceosorales</taxon>
        <taxon>Ceraceosoraceae</taxon>
        <taxon>Ceraceosorus</taxon>
    </lineage>
</organism>
<dbReference type="Proteomes" id="UP000054845">
    <property type="component" value="Unassembled WGS sequence"/>
</dbReference>
<reference evidence="1 2" key="1">
    <citation type="submission" date="2014-09" db="EMBL/GenBank/DDBJ databases">
        <authorList>
            <person name="Magalhaes I.L.F."/>
            <person name="Oliveira U."/>
            <person name="Santos F.R."/>
            <person name="Vidigal T.H.D.A."/>
            <person name="Brescovit A.D."/>
            <person name="Santos A.J."/>
        </authorList>
    </citation>
    <scope>NUCLEOTIDE SEQUENCE [LARGE SCALE GENOMIC DNA]</scope>
</reference>
<accession>A0A0P1BB65</accession>
<dbReference type="EMBL" id="CCYA01000181">
    <property type="protein sequence ID" value="CEH12708.1"/>
    <property type="molecule type" value="Genomic_DNA"/>
</dbReference>